<keyword evidence="1" id="KW-0732">Signal</keyword>
<dbReference type="EMBL" id="HBFQ01012476">
    <property type="protein sequence ID" value="CAD8834399.1"/>
    <property type="molecule type" value="Transcribed_RNA"/>
</dbReference>
<organism evidence="3">
    <name type="scientific">Noctiluca scintillans</name>
    <name type="common">Sea sparkle</name>
    <name type="synonym">Red tide dinoflagellate</name>
    <dbReference type="NCBI Taxonomy" id="2966"/>
    <lineage>
        <taxon>Eukaryota</taxon>
        <taxon>Sar</taxon>
        <taxon>Alveolata</taxon>
        <taxon>Dinophyceae</taxon>
        <taxon>Noctilucales</taxon>
        <taxon>Noctilucaceae</taxon>
        <taxon>Noctiluca</taxon>
    </lineage>
</organism>
<dbReference type="InterPro" id="IPR001466">
    <property type="entry name" value="Beta-lactam-related"/>
</dbReference>
<sequence>MRSVLASLLIFCLPPAPCGDENALGNLHRSLLAYPAEMTPDEFLRSHTLGPASVHCVAADGSGDVQVLYSERFNGFPEGPVGVPIRSLSKQVMGITVLRLAELARSGELPELSPRSRRLISGVLDIRLSEVFPSCEVSQLANATVSEMLTMQTALDNRLNAAWRYATATASDESGFPSYCDVQGMTAEECVELVICPSYPSTHGDGRGNVSAALARLQGDMATAATALSLTCEDQLEECEGWAAEGECEANPLFMKVNCAVSCEACIPASCVDAGTVEEVGDQETCRWPASCVDQDALCPFWAETGECEVNAPFMLTECRLSCRVCTPSTCADHFSGCPVWAEEGDCKGNAPFMRRKCRLSCKVCSPSSCEKQDKCKQAVFLHVEKERGKSHVTHTLGKTGCRYDNYSYALVAAILERLTRRRFWQWAVDLIAKPVGMNDMVRCMSQRKRADTDGKCFAVPSSPAETLDPSLWPAWSGGPESVVWAGATLFGSAKDMALLLAMLLNDGKVGETRVLSHESVVLMLDDDTRWFKNGWAECQGFSEFGFGLGGCRRPGRPTSDRWCSGEYWGWGSVYGSRVLAMRPGAEGGVACATSANLASQRQELDGKPLYLSRRQHNYSMHQVQGLRTLFRAF</sequence>
<dbReference type="AlphaFoldDB" id="A0A7S0ZW10"/>
<dbReference type="PROSITE" id="PS51670">
    <property type="entry name" value="SHKT"/>
    <property type="match status" value="3"/>
</dbReference>
<feature type="domain" description="ShKT" evidence="2">
    <location>
        <begin position="331"/>
        <end position="365"/>
    </location>
</feature>
<dbReference type="InterPro" id="IPR012338">
    <property type="entry name" value="Beta-lactam/transpept-like"/>
</dbReference>
<dbReference type="SMART" id="SM00254">
    <property type="entry name" value="ShKT"/>
    <property type="match status" value="3"/>
</dbReference>
<protein>
    <recommendedName>
        <fullName evidence="2">ShKT domain-containing protein</fullName>
    </recommendedName>
</protein>
<dbReference type="Gene3D" id="3.40.710.10">
    <property type="entry name" value="DD-peptidase/beta-lactamase superfamily"/>
    <property type="match status" value="1"/>
</dbReference>
<dbReference type="PANTHER" id="PTHR43283">
    <property type="entry name" value="BETA-LACTAMASE-RELATED"/>
    <property type="match status" value="1"/>
</dbReference>
<feature type="chain" id="PRO_5031024937" description="ShKT domain-containing protein" evidence="1">
    <location>
        <begin position="20"/>
        <end position="634"/>
    </location>
</feature>
<gene>
    <name evidence="3" type="ORF">NSCI0253_LOCUS8747</name>
</gene>
<dbReference type="InterPro" id="IPR050789">
    <property type="entry name" value="Diverse_Enzym_Activities"/>
</dbReference>
<dbReference type="SUPFAM" id="SSF56601">
    <property type="entry name" value="beta-lactamase/transpeptidase-like"/>
    <property type="match status" value="1"/>
</dbReference>
<feature type="domain" description="ShKT" evidence="2">
    <location>
        <begin position="232"/>
        <end position="266"/>
    </location>
</feature>
<dbReference type="InterPro" id="IPR003582">
    <property type="entry name" value="ShKT_dom"/>
</dbReference>
<evidence type="ECO:0000313" key="3">
    <source>
        <dbReference type="EMBL" id="CAD8834399.1"/>
    </source>
</evidence>
<feature type="domain" description="ShKT" evidence="2">
    <location>
        <begin position="292"/>
        <end position="326"/>
    </location>
</feature>
<evidence type="ECO:0000259" key="2">
    <source>
        <dbReference type="PROSITE" id="PS51670"/>
    </source>
</evidence>
<feature type="signal peptide" evidence="1">
    <location>
        <begin position="1"/>
        <end position="19"/>
    </location>
</feature>
<dbReference type="Pfam" id="PF00144">
    <property type="entry name" value="Beta-lactamase"/>
    <property type="match status" value="1"/>
</dbReference>
<evidence type="ECO:0000256" key="1">
    <source>
        <dbReference type="SAM" id="SignalP"/>
    </source>
</evidence>
<dbReference type="PANTHER" id="PTHR43283:SF3">
    <property type="entry name" value="BETA-LACTAMASE FAMILY PROTEIN (AFU_ORTHOLOGUE AFUA_5G07500)"/>
    <property type="match status" value="1"/>
</dbReference>
<dbReference type="Pfam" id="PF01549">
    <property type="entry name" value="ShK"/>
    <property type="match status" value="3"/>
</dbReference>
<proteinExistence type="predicted"/>
<reference evidence="3" key="1">
    <citation type="submission" date="2021-01" db="EMBL/GenBank/DDBJ databases">
        <authorList>
            <person name="Corre E."/>
            <person name="Pelletier E."/>
            <person name="Niang G."/>
            <person name="Scheremetjew M."/>
            <person name="Finn R."/>
            <person name="Kale V."/>
            <person name="Holt S."/>
            <person name="Cochrane G."/>
            <person name="Meng A."/>
            <person name="Brown T."/>
            <person name="Cohen L."/>
        </authorList>
    </citation>
    <scope>NUCLEOTIDE SEQUENCE</scope>
</reference>
<accession>A0A7S0ZW10</accession>
<name>A0A7S0ZW10_NOCSC</name>